<proteinExistence type="predicted"/>
<keyword evidence="2" id="KW-1185">Reference proteome</keyword>
<dbReference type="EMBL" id="FOSR01000027">
    <property type="protein sequence ID" value="SFL29646.1"/>
    <property type="molecule type" value="Genomic_DNA"/>
</dbReference>
<dbReference type="Proteomes" id="UP000198725">
    <property type="component" value="Unassembled WGS sequence"/>
</dbReference>
<evidence type="ECO:0000313" key="2">
    <source>
        <dbReference type="Proteomes" id="UP000198725"/>
    </source>
</evidence>
<evidence type="ECO:0008006" key="3">
    <source>
        <dbReference type="Google" id="ProtNLM"/>
    </source>
</evidence>
<accession>A0A1I4GKL0</accession>
<name>A0A1I4GKL0_9GAMM</name>
<gene>
    <name evidence="1" type="ORF">SAMN05192579_1272</name>
</gene>
<sequence length="302" mass="33509">MKRIDLDHRQLDSFAFALIDPLRGDDSAHAAWAEFSLHELAPASFAAQAVQLPKLVDLSKIHGDTHDKLHHLLLSQSPPIGASLCVALLKTMADAERMVMHFRHVLAPRFPQGQRGLFLAHDPAVFEQLAWMLPNKAMSALLGPVSAWAMPLRGAWYMHESAPESAVRTLHFHLDAATWQRVQRIGAIHAVLNAESMWRSAPAEWGSRAEKLLIRAEQYQLVDRDDAVAFASHGLRWHAAIDKHPRVEALLQSCIGHPARYQRLANLWTDADWQAIAEALGAPTSTHAMPDSANLMSQGACQ</sequence>
<dbReference type="RefSeq" id="WP_175481612.1">
    <property type="nucleotide sequence ID" value="NZ_FOSR01000027.1"/>
</dbReference>
<reference evidence="2" key="1">
    <citation type="submission" date="2016-10" db="EMBL/GenBank/DDBJ databases">
        <authorList>
            <person name="Varghese N."/>
            <person name="Submissions S."/>
        </authorList>
    </citation>
    <scope>NUCLEOTIDE SEQUENCE [LARGE SCALE GENOMIC DNA]</scope>
    <source>
        <strain evidence="2">MO64</strain>
    </source>
</reference>
<dbReference type="AlphaFoldDB" id="A0A1I4GKL0"/>
<evidence type="ECO:0000313" key="1">
    <source>
        <dbReference type="EMBL" id="SFL29646.1"/>
    </source>
</evidence>
<protein>
    <recommendedName>
        <fullName evidence="3">DUF4123 domain-containing protein</fullName>
    </recommendedName>
</protein>
<organism evidence="1 2">
    <name type="scientific">Rhodanobacter glycinis</name>
    <dbReference type="NCBI Taxonomy" id="582702"/>
    <lineage>
        <taxon>Bacteria</taxon>
        <taxon>Pseudomonadati</taxon>
        <taxon>Pseudomonadota</taxon>
        <taxon>Gammaproteobacteria</taxon>
        <taxon>Lysobacterales</taxon>
        <taxon>Rhodanobacteraceae</taxon>
        <taxon>Rhodanobacter</taxon>
    </lineage>
</organism>